<keyword evidence="2" id="KW-1185">Reference proteome</keyword>
<gene>
    <name evidence="1" type="ORF">CODIS_40200</name>
</gene>
<dbReference type="Proteomes" id="UP000094769">
    <property type="component" value="Unassembled WGS sequence"/>
</dbReference>
<evidence type="ECO:0000313" key="1">
    <source>
        <dbReference type="EMBL" id="ODJ85782.1"/>
    </source>
</evidence>
<dbReference type="EMBL" id="MARB01000036">
    <property type="protein sequence ID" value="ODJ85782.1"/>
    <property type="molecule type" value="Genomic_DNA"/>
</dbReference>
<comment type="caution">
    <text evidence="1">The sequence shown here is derived from an EMBL/GenBank/DDBJ whole genome shotgun (WGS) entry which is preliminary data.</text>
</comment>
<dbReference type="RefSeq" id="WP_069128329.1">
    <property type="nucleotide sequence ID" value="NZ_MARB01000036.1"/>
</dbReference>
<dbReference type="OrthoDB" id="2621377at2"/>
<dbReference type="AlphaFoldDB" id="A0A7Z1ADF8"/>
<proteinExistence type="predicted"/>
<protein>
    <submittedName>
        <fullName evidence="1">Uncharacterized protein</fullName>
    </submittedName>
</protein>
<organism evidence="1 2">
    <name type="scientific">Candidatus Thiodiazotropha endolucinida</name>
    <dbReference type="NCBI Taxonomy" id="1655433"/>
    <lineage>
        <taxon>Bacteria</taxon>
        <taxon>Pseudomonadati</taxon>
        <taxon>Pseudomonadota</taxon>
        <taxon>Gammaproteobacteria</taxon>
        <taxon>Chromatiales</taxon>
        <taxon>Sedimenticolaceae</taxon>
        <taxon>Candidatus Thiodiazotropha</taxon>
    </lineage>
</organism>
<sequence>MKLKNIYIEVEENVIDVTSAGLVFGHLAVKVGEDYYPDEQWQDFVQVVLCWWLVAVKELSSFNSIEATLNFMDGPYSMRLQKIEDGKMWKLFFVRTMQNGPEVLSTALVDPHGFMVAVAKAANRLIRACHRIGIITDDGAQLERELKEMQKLLKNIN</sequence>
<evidence type="ECO:0000313" key="2">
    <source>
        <dbReference type="Proteomes" id="UP000094769"/>
    </source>
</evidence>
<name>A0A7Z1ADF8_9GAMM</name>
<reference evidence="1 2" key="1">
    <citation type="submission" date="2016-06" db="EMBL/GenBank/DDBJ databases">
        <title>Genome sequence of endosymbiont of Candidatus Endolucinida thiodiazotropha.</title>
        <authorList>
            <person name="Poehlein A."/>
            <person name="Koenig S."/>
            <person name="Heiden S.E."/>
            <person name="Thuermer A."/>
            <person name="Voget S."/>
            <person name="Daniel R."/>
            <person name="Markert S."/>
            <person name="Gros O."/>
            <person name="Schweder T."/>
        </authorList>
    </citation>
    <scope>NUCLEOTIDE SEQUENCE [LARGE SCALE GENOMIC DNA]</scope>
    <source>
        <strain evidence="1 2">COS</strain>
    </source>
</reference>
<accession>A0A7Z1ADF8</accession>